<dbReference type="OrthoDB" id="5982228at2759"/>
<evidence type="ECO:0000256" key="6">
    <source>
        <dbReference type="SAM" id="Phobius"/>
    </source>
</evidence>
<feature type="transmembrane region" description="Helical" evidence="6">
    <location>
        <begin position="436"/>
        <end position="454"/>
    </location>
</feature>
<proteinExistence type="predicted"/>
<evidence type="ECO:0000256" key="1">
    <source>
        <dbReference type="ARBA" id="ARBA00004141"/>
    </source>
</evidence>
<feature type="transmembrane region" description="Helical" evidence="6">
    <location>
        <begin position="147"/>
        <end position="177"/>
    </location>
</feature>
<dbReference type="STRING" id="1149755.A0A2J6QZ37"/>
<dbReference type="EMBL" id="KZ613962">
    <property type="protein sequence ID" value="PMD31525.1"/>
    <property type="molecule type" value="Genomic_DNA"/>
</dbReference>
<feature type="transmembrane region" description="Helical" evidence="6">
    <location>
        <begin position="189"/>
        <end position="212"/>
    </location>
</feature>
<sequence>MASSSSSAADQEPLLQRSPSPTGSMKSYNSISKSREDDEEVSLGDINPPSRAVENDVLPETAVLGRNLGWSSAYILIMSRVIGSGIFATPGAIVRSVGSVGITLLLWIAGALISWLGLAISLEYGCMLPRSGGDKVYLEFVYRHPRFLASVLIAVKSVLLGFTASNCIVFGEYVLYALNREPSQFEGKILALGLLTVIVVIHSCFLKTGIFIQNVLGWLKIALAIFMVFTSLFVVLFRSNESTESTTSSIQIKTNGSYIWDGSVWNWGIISTAMFKVSYSYAGLSNVNNVLNEVKNPVKTLKSAATAALITSCILYLLVNIAYFLVVPIEEIKNSGELIAALFFERVFGAKVGRVLLPLAIATSAAGNVMVVTFSHARVVQEIARQGFLPFSEFISSSKPFGAPMGALITHYIPSFLVISIPAANIYSFILDVEGYPGTIYSIAGSAGLLWLRYKRPDLHRPYKAFLPAVLFSVFHSVAVVFAPFVPREGLNWKQHLSEVSYAFVGTAIILFGIGYWYVWTVWIPRRNGCTLEEIDATLDDGTTITRLVHVPIGSKLVSTTEPVTEDE</sequence>
<evidence type="ECO:0000256" key="4">
    <source>
        <dbReference type="ARBA" id="ARBA00023136"/>
    </source>
</evidence>
<dbReference type="GO" id="GO:0016020">
    <property type="term" value="C:membrane"/>
    <property type="evidence" value="ECO:0007669"/>
    <property type="project" value="UniProtKB-SubCell"/>
</dbReference>
<name>A0A2J6QZ37_HYAVF</name>
<feature type="transmembrane region" description="Helical" evidence="6">
    <location>
        <begin position="304"/>
        <end position="326"/>
    </location>
</feature>
<feature type="transmembrane region" description="Helical" evidence="6">
    <location>
        <begin position="100"/>
        <end position="122"/>
    </location>
</feature>
<dbReference type="Pfam" id="PF13520">
    <property type="entry name" value="AA_permease_2"/>
    <property type="match status" value="1"/>
</dbReference>
<feature type="transmembrane region" description="Helical" evidence="6">
    <location>
        <begin position="466"/>
        <end position="485"/>
    </location>
</feature>
<dbReference type="Proteomes" id="UP000235786">
    <property type="component" value="Unassembled WGS sequence"/>
</dbReference>
<dbReference type="PANTHER" id="PTHR11785">
    <property type="entry name" value="AMINO ACID TRANSPORTER"/>
    <property type="match status" value="1"/>
</dbReference>
<evidence type="ECO:0000313" key="8">
    <source>
        <dbReference type="Proteomes" id="UP000235786"/>
    </source>
</evidence>
<keyword evidence="4 6" id="KW-0472">Membrane</keyword>
<protein>
    <submittedName>
        <fullName evidence="7">Amino acid transporter</fullName>
    </submittedName>
</protein>
<comment type="subcellular location">
    <subcellularLocation>
        <location evidence="1">Membrane</location>
        <topology evidence="1">Multi-pass membrane protein</topology>
    </subcellularLocation>
</comment>
<evidence type="ECO:0000256" key="5">
    <source>
        <dbReference type="SAM" id="MobiDB-lite"/>
    </source>
</evidence>
<feature type="transmembrane region" description="Helical" evidence="6">
    <location>
        <begin position="500"/>
        <end position="519"/>
    </location>
</feature>
<organism evidence="7 8">
    <name type="scientific">Hyaloscypha variabilis (strain UAMH 11265 / GT02V1 / F)</name>
    <name type="common">Meliniomyces variabilis</name>
    <dbReference type="NCBI Taxonomy" id="1149755"/>
    <lineage>
        <taxon>Eukaryota</taxon>
        <taxon>Fungi</taxon>
        <taxon>Dikarya</taxon>
        <taxon>Ascomycota</taxon>
        <taxon>Pezizomycotina</taxon>
        <taxon>Leotiomycetes</taxon>
        <taxon>Helotiales</taxon>
        <taxon>Hyaloscyphaceae</taxon>
        <taxon>Hyaloscypha</taxon>
        <taxon>Hyaloscypha variabilis</taxon>
    </lineage>
</organism>
<accession>A0A2J6QZ37</accession>
<feature type="compositionally biased region" description="Polar residues" evidence="5">
    <location>
        <begin position="17"/>
        <end position="32"/>
    </location>
</feature>
<dbReference type="PIRSF" id="PIRSF006060">
    <property type="entry name" value="AA_transporter"/>
    <property type="match status" value="1"/>
</dbReference>
<keyword evidence="3 6" id="KW-1133">Transmembrane helix</keyword>
<dbReference type="PANTHER" id="PTHR11785:SF532">
    <property type="entry name" value="TRANSPORTER, PUTATIVE (EUROFUNG)-RELATED"/>
    <property type="match status" value="1"/>
</dbReference>
<dbReference type="AlphaFoldDB" id="A0A2J6QZ37"/>
<gene>
    <name evidence="7" type="ORF">L207DRAFT_501203</name>
</gene>
<keyword evidence="2 6" id="KW-0812">Transmembrane</keyword>
<dbReference type="InterPro" id="IPR002293">
    <property type="entry name" value="AA/rel_permease1"/>
</dbReference>
<feature type="transmembrane region" description="Helical" evidence="6">
    <location>
        <begin position="258"/>
        <end position="284"/>
    </location>
</feature>
<reference evidence="7 8" key="1">
    <citation type="submission" date="2016-04" db="EMBL/GenBank/DDBJ databases">
        <title>A degradative enzymes factory behind the ericoid mycorrhizal symbiosis.</title>
        <authorList>
            <consortium name="DOE Joint Genome Institute"/>
            <person name="Martino E."/>
            <person name="Morin E."/>
            <person name="Grelet G."/>
            <person name="Kuo A."/>
            <person name="Kohler A."/>
            <person name="Daghino S."/>
            <person name="Barry K."/>
            <person name="Choi C."/>
            <person name="Cichocki N."/>
            <person name="Clum A."/>
            <person name="Copeland A."/>
            <person name="Hainaut M."/>
            <person name="Haridas S."/>
            <person name="Labutti K."/>
            <person name="Lindquist E."/>
            <person name="Lipzen A."/>
            <person name="Khouja H.-R."/>
            <person name="Murat C."/>
            <person name="Ohm R."/>
            <person name="Olson A."/>
            <person name="Spatafora J."/>
            <person name="Veneault-Fourrey C."/>
            <person name="Henrissat B."/>
            <person name="Grigoriev I."/>
            <person name="Martin F."/>
            <person name="Perotto S."/>
        </authorList>
    </citation>
    <scope>NUCLEOTIDE SEQUENCE [LARGE SCALE GENOMIC DNA]</scope>
    <source>
        <strain evidence="7 8">F</strain>
    </source>
</reference>
<evidence type="ECO:0000256" key="2">
    <source>
        <dbReference type="ARBA" id="ARBA00022692"/>
    </source>
</evidence>
<feature type="region of interest" description="Disordered" evidence="5">
    <location>
        <begin position="1"/>
        <end position="48"/>
    </location>
</feature>
<feature type="transmembrane region" description="Helical" evidence="6">
    <location>
        <begin position="409"/>
        <end position="430"/>
    </location>
</feature>
<keyword evidence="8" id="KW-1185">Reference proteome</keyword>
<dbReference type="GO" id="GO:0015179">
    <property type="term" value="F:L-amino acid transmembrane transporter activity"/>
    <property type="evidence" value="ECO:0007669"/>
    <property type="project" value="TreeGrafter"/>
</dbReference>
<feature type="transmembrane region" description="Helical" evidence="6">
    <location>
        <begin position="218"/>
        <end position="237"/>
    </location>
</feature>
<evidence type="ECO:0000256" key="3">
    <source>
        <dbReference type="ARBA" id="ARBA00022989"/>
    </source>
</evidence>
<feature type="transmembrane region" description="Helical" evidence="6">
    <location>
        <begin position="68"/>
        <end position="88"/>
    </location>
</feature>
<evidence type="ECO:0000313" key="7">
    <source>
        <dbReference type="EMBL" id="PMD31525.1"/>
    </source>
</evidence>
<dbReference type="InterPro" id="IPR050598">
    <property type="entry name" value="AminoAcid_Transporter"/>
</dbReference>
<dbReference type="Gene3D" id="1.20.1740.10">
    <property type="entry name" value="Amino acid/polyamine transporter I"/>
    <property type="match status" value="1"/>
</dbReference>